<dbReference type="PROSITE" id="PS51194">
    <property type="entry name" value="HELICASE_CTER"/>
    <property type="match status" value="1"/>
</dbReference>
<evidence type="ECO:0000259" key="12">
    <source>
        <dbReference type="PROSITE" id="PS51194"/>
    </source>
</evidence>
<feature type="domain" description="Helicase ATP-binding" evidence="11">
    <location>
        <begin position="189"/>
        <end position="376"/>
    </location>
</feature>
<keyword evidence="5" id="KW-0067">ATP-binding</keyword>
<dbReference type="GO" id="GO:0016787">
    <property type="term" value="F:hydrolase activity"/>
    <property type="evidence" value="ECO:0007669"/>
    <property type="project" value="UniProtKB-KW"/>
</dbReference>
<keyword evidence="3" id="KW-0378">Hydrolase</keyword>
<dbReference type="AlphaFoldDB" id="A0AAQ3Q051"/>
<protein>
    <recommendedName>
        <fullName evidence="1">RNA helicase</fullName>
        <ecNumber evidence="1">3.6.4.13</ecNumber>
    </recommendedName>
</protein>
<reference evidence="14 15" key="1">
    <citation type="submission" date="2023-10" db="EMBL/GenBank/DDBJ databases">
        <title>Chromosome-scale genome assembly provides insights into flower coloration mechanisms of Canna indica.</title>
        <authorList>
            <person name="Li C."/>
        </authorList>
    </citation>
    <scope>NUCLEOTIDE SEQUENCE [LARGE SCALE GENOMIC DNA]</scope>
    <source>
        <tissue evidence="14">Flower</tissue>
    </source>
</reference>
<evidence type="ECO:0000259" key="11">
    <source>
        <dbReference type="PROSITE" id="PS51192"/>
    </source>
</evidence>
<evidence type="ECO:0000259" key="13">
    <source>
        <dbReference type="PROSITE" id="PS51195"/>
    </source>
</evidence>
<feature type="compositionally biased region" description="Pro residues" evidence="10">
    <location>
        <begin position="52"/>
        <end position="66"/>
    </location>
</feature>
<gene>
    <name evidence="14" type="ORF">Cni_G02631</name>
</gene>
<name>A0AAQ3Q051_9LILI</name>
<comment type="catalytic activity">
    <reaction evidence="8">
        <text>ATP + H2O = ADP + phosphate + H(+)</text>
        <dbReference type="Rhea" id="RHEA:13065"/>
        <dbReference type="ChEBI" id="CHEBI:15377"/>
        <dbReference type="ChEBI" id="CHEBI:15378"/>
        <dbReference type="ChEBI" id="CHEBI:30616"/>
        <dbReference type="ChEBI" id="CHEBI:43474"/>
        <dbReference type="ChEBI" id="CHEBI:456216"/>
        <dbReference type="EC" id="3.6.4.13"/>
    </reaction>
</comment>
<dbReference type="SMART" id="SM00487">
    <property type="entry name" value="DEXDc"/>
    <property type="match status" value="1"/>
</dbReference>
<evidence type="ECO:0000256" key="1">
    <source>
        <dbReference type="ARBA" id="ARBA00012552"/>
    </source>
</evidence>
<evidence type="ECO:0000256" key="2">
    <source>
        <dbReference type="ARBA" id="ARBA00022741"/>
    </source>
</evidence>
<dbReference type="InterPro" id="IPR027417">
    <property type="entry name" value="P-loop_NTPase"/>
</dbReference>
<keyword evidence="4" id="KW-0347">Helicase</keyword>
<keyword evidence="15" id="KW-1185">Reference proteome</keyword>
<evidence type="ECO:0000313" key="14">
    <source>
        <dbReference type="EMBL" id="WOK93930.1"/>
    </source>
</evidence>
<dbReference type="InterPro" id="IPR001650">
    <property type="entry name" value="Helicase_C-like"/>
</dbReference>
<dbReference type="SMART" id="SM00490">
    <property type="entry name" value="HELICc"/>
    <property type="match status" value="1"/>
</dbReference>
<dbReference type="Proteomes" id="UP001327560">
    <property type="component" value="Chromosome 1"/>
</dbReference>
<dbReference type="Pfam" id="PF00270">
    <property type="entry name" value="DEAD"/>
    <property type="match status" value="1"/>
</dbReference>
<dbReference type="Pfam" id="PF00271">
    <property type="entry name" value="Helicase_C"/>
    <property type="match status" value="1"/>
</dbReference>
<keyword evidence="2" id="KW-0547">Nucleotide-binding</keyword>
<feature type="compositionally biased region" description="Basic and acidic residues" evidence="10">
    <location>
        <begin position="638"/>
        <end position="647"/>
    </location>
</feature>
<evidence type="ECO:0000256" key="9">
    <source>
        <dbReference type="PROSITE-ProRule" id="PRU00552"/>
    </source>
</evidence>
<evidence type="ECO:0000256" key="10">
    <source>
        <dbReference type="SAM" id="MobiDB-lite"/>
    </source>
</evidence>
<feature type="region of interest" description="Disordered" evidence="10">
    <location>
        <begin position="628"/>
        <end position="665"/>
    </location>
</feature>
<feature type="compositionally biased region" description="Polar residues" evidence="10">
    <location>
        <begin position="652"/>
        <end position="665"/>
    </location>
</feature>
<sequence>MAMPSSDAPMESAMADNHAPLLRTPPVSRPARPLYHPPQRRDEYSKPHGRNPYPPLQSFPTPPPPVEYHRSFSRLPYNPPGYGARSRDSGGPANYRRRSGSCWDTPEPNPFQISDQFAGLGLPDNDASVGGDGGAINFEAYEDIPVQVSGEDVPPPAANFAEIDLGSALNLNIKRCKYVKPTPVQRYAIPILIAGRDLMACAQTGSGKTAAFCLPIICNIMRQSPPPQQRPKHGACSAFPKALILSPTRELAIQIHEEAKKFGYQTGIRVVVLYGGTPVHLQLRELQRGVDILVATPGRLVDLMDRSKVSLNEIKYLTLDEADRMLDMGFEPQIRKIVQQMDMPPPGRRLTMLFSATFPEEIQRLASDFLLNYIFLAIGRVGSSTDLISQVVEFVPDMEKRRRLLDILHAQGENGVHDKKVLTLVFVETKRSADSLENWLRTNGFCATSIHGDRTQIERERALKSFKSGATPIMVATDVAARGLDVPHVAHVINFDLPRAIDDYVHRIGRTGRAGKPGLATAFFSDGNQSLAKQLLECMQEANQVVPDWLHNFADMPSYGGGRNNRCNGQGRFGGHDYRKDLSAGNKYNSSYGDRCDNNSEYQSYGANAYGEGCNRTSDSHEFQSYGSNYKGNDGAADDSHFQRSDTDAYGSVSNETGGDSTATVENNQRRNASDEYHDLQSWENSNETINETGGTFLSYEGIVASGWD</sequence>
<feature type="short sequence motif" description="Q motif" evidence="9">
    <location>
        <begin position="158"/>
        <end position="186"/>
    </location>
</feature>
<dbReference type="PANTHER" id="PTHR47958">
    <property type="entry name" value="ATP-DEPENDENT RNA HELICASE DBP3"/>
    <property type="match status" value="1"/>
</dbReference>
<dbReference type="PROSITE" id="PS51195">
    <property type="entry name" value="Q_MOTIF"/>
    <property type="match status" value="1"/>
</dbReference>
<dbReference type="GO" id="GO:0003723">
    <property type="term" value="F:RNA binding"/>
    <property type="evidence" value="ECO:0007669"/>
    <property type="project" value="UniProtKB-KW"/>
</dbReference>
<evidence type="ECO:0000256" key="5">
    <source>
        <dbReference type="ARBA" id="ARBA00022840"/>
    </source>
</evidence>
<dbReference type="FunFam" id="3.40.50.300:FF:000008">
    <property type="entry name" value="ATP-dependent RNA helicase RhlB"/>
    <property type="match status" value="1"/>
</dbReference>
<dbReference type="CDD" id="cd17967">
    <property type="entry name" value="DEADc_DDX3_DDX4"/>
    <property type="match status" value="1"/>
</dbReference>
<dbReference type="EC" id="3.6.4.13" evidence="1"/>
<dbReference type="InterPro" id="IPR014001">
    <property type="entry name" value="Helicase_ATP-bd"/>
</dbReference>
<organism evidence="14 15">
    <name type="scientific">Canna indica</name>
    <name type="common">Indian-shot</name>
    <dbReference type="NCBI Taxonomy" id="4628"/>
    <lineage>
        <taxon>Eukaryota</taxon>
        <taxon>Viridiplantae</taxon>
        <taxon>Streptophyta</taxon>
        <taxon>Embryophyta</taxon>
        <taxon>Tracheophyta</taxon>
        <taxon>Spermatophyta</taxon>
        <taxon>Magnoliopsida</taxon>
        <taxon>Liliopsida</taxon>
        <taxon>Zingiberales</taxon>
        <taxon>Cannaceae</taxon>
        <taxon>Canna</taxon>
    </lineage>
</organism>
<evidence type="ECO:0000256" key="7">
    <source>
        <dbReference type="ARBA" id="ARBA00024358"/>
    </source>
</evidence>
<feature type="domain" description="Helicase C-terminal" evidence="12">
    <location>
        <begin position="400"/>
        <end position="554"/>
    </location>
</feature>
<dbReference type="GO" id="GO:0003724">
    <property type="term" value="F:RNA helicase activity"/>
    <property type="evidence" value="ECO:0007669"/>
    <property type="project" value="UniProtKB-EC"/>
</dbReference>
<evidence type="ECO:0000256" key="8">
    <source>
        <dbReference type="ARBA" id="ARBA00047984"/>
    </source>
</evidence>
<dbReference type="FunFam" id="3.40.50.300:FF:000397">
    <property type="entry name" value="Probable ATP-dependent RNA helicase DDX4"/>
    <property type="match status" value="1"/>
</dbReference>
<proteinExistence type="inferred from homology"/>
<evidence type="ECO:0000256" key="3">
    <source>
        <dbReference type="ARBA" id="ARBA00022801"/>
    </source>
</evidence>
<dbReference type="GO" id="GO:0005524">
    <property type="term" value="F:ATP binding"/>
    <property type="evidence" value="ECO:0007669"/>
    <property type="project" value="UniProtKB-KW"/>
</dbReference>
<dbReference type="SUPFAM" id="SSF52540">
    <property type="entry name" value="P-loop containing nucleoside triphosphate hydrolases"/>
    <property type="match status" value="1"/>
</dbReference>
<feature type="domain" description="DEAD-box RNA helicase Q" evidence="13">
    <location>
        <begin position="158"/>
        <end position="186"/>
    </location>
</feature>
<evidence type="ECO:0000313" key="15">
    <source>
        <dbReference type="Proteomes" id="UP001327560"/>
    </source>
</evidence>
<dbReference type="CDD" id="cd18787">
    <property type="entry name" value="SF2_C_DEAD"/>
    <property type="match status" value="1"/>
</dbReference>
<dbReference type="InterPro" id="IPR044763">
    <property type="entry name" value="Ded1/Dbp1_DEADc"/>
</dbReference>
<accession>A0AAQ3Q051</accession>
<feature type="region of interest" description="Disordered" evidence="10">
    <location>
        <begin position="1"/>
        <end position="134"/>
    </location>
</feature>
<dbReference type="PROSITE" id="PS51192">
    <property type="entry name" value="HELICASE_ATP_BIND_1"/>
    <property type="match status" value="1"/>
</dbReference>
<keyword evidence="6" id="KW-0694">RNA-binding</keyword>
<dbReference type="EMBL" id="CP136890">
    <property type="protein sequence ID" value="WOK93930.1"/>
    <property type="molecule type" value="Genomic_DNA"/>
</dbReference>
<comment type="similarity">
    <text evidence="7">Belongs to the DEAD box helicase family. DDX3/DED1 subfamily.</text>
</comment>
<dbReference type="InterPro" id="IPR011545">
    <property type="entry name" value="DEAD/DEAH_box_helicase_dom"/>
</dbReference>
<dbReference type="InterPro" id="IPR014014">
    <property type="entry name" value="RNA_helicase_DEAD_Q_motif"/>
</dbReference>
<dbReference type="Gene3D" id="3.40.50.300">
    <property type="entry name" value="P-loop containing nucleotide triphosphate hydrolases"/>
    <property type="match status" value="2"/>
</dbReference>
<evidence type="ECO:0000256" key="6">
    <source>
        <dbReference type="ARBA" id="ARBA00022884"/>
    </source>
</evidence>
<evidence type="ECO:0000256" key="4">
    <source>
        <dbReference type="ARBA" id="ARBA00022806"/>
    </source>
</evidence>